<proteinExistence type="predicted"/>
<keyword evidence="3" id="KW-1185">Reference proteome</keyword>
<dbReference type="Pfam" id="PF03931">
    <property type="entry name" value="Skp1_POZ"/>
    <property type="match status" value="1"/>
</dbReference>
<dbReference type="InterPro" id="IPR011333">
    <property type="entry name" value="SKP1/BTB/POZ_sf"/>
</dbReference>
<dbReference type="EMBL" id="AZBU02000008">
    <property type="protein sequence ID" value="TKR67414.1"/>
    <property type="molecule type" value="Genomic_DNA"/>
</dbReference>
<sequence length="125" mass="14049">MGSNSTTFSSSTMIKLTSSHGKTFELKQEFVKKANMLKQILTDLRHSEEEGNYPDEGIPLPSVAGEALEKIVEWLTLNEAEEPKTRCTASTATFIKRTLRFWTSAARAPSSPTLSMRPVYQYYLP</sequence>
<name>A0A4U5ME44_STECR</name>
<protein>
    <recommendedName>
        <fullName evidence="1">SKP1 component POZ domain-containing protein</fullName>
    </recommendedName>
</protein>
<dbReference type="AlphaFoldDB" id="A0A4U5ME44"/>
<dbReference type="Proteomes" id="UP000298663">
    <property type="component" value="Unassembled WGS sequence"/>
</dbReference>
<evidence type="ECO:0000313" key="2">
    <source>
        <dbReference type="EMBL" id="TKR67414.1"/>
    </source>
</evidence>
<feature type="domain" description="SKP1 component POZ" evidence="1">
    <location>
        <begin position="13"/>
        <end position="77"/>
    </location>
</feature>
<evidence type="ECO:0000259" key="1">
    <source>
        <dbReference type="Pfam" id="PF03931"/>
    </source>
</evidence>
<evidence type="ECO:0000313" key="3">
    <source>
        <dbReference type="Proteomes" id="UP000298663"/>
    </source>
</evidence>
<accession>A0A4U5ME44</accession>
<dbReference type="OrthoDB" id="2342932at2759"/>
<dbReference type="Gene3D" id="3.30.710.10">
    <property type="entry name" value="Potassium Channel Kv1.1, Chain A"/>
    <property type="match status" value="1"/>
</dbReference>
<reference evidence="2 3" key="1">
    <citation type="journal article" date="2015" name="Genome Biol.">
        <title>Comparative genomics of Steinernema reveals deeply conserved gene regulatory networks.</title>
        <authorList>
            <person name="Dillman A.R."/>
            <person name="Macchietto M."/>
            <person name="Porter C.F."/>
            <person name="Rogers A."/>
            <person name="Williams B."/>
            <person name="Antoshechkin I."/>
            <person name="Lee M.M."/>
            <person name="Goodwin Z."/>
            <person name="Lu X."/>
            <person name="Lewis E.E."/>
            <person name="Goodrich-Blair H."/>
            <person name="Stock S.P."/>
            <person name="Adams B.J."/>
            <person name="Sternberg P.W."/>
            <person name="Mortazavi A."/>
        </authorList>
    </citation>
    <scope>NUCLEOTIDE SEQUENCE [LARGE SCALE GENOMIC DNA]</scope>
    <source>
        <strain evidence="2 3">ALL</strain>
    </source>
</reference>
<dbReference type="InterPro" id="IPR016073">
    <property type="entry name" value="Skp1_comp_POZ"/>
</dbReference>
<comment type="caution">
    <text evidence="2">The sequence shown here is derived from an EMBL/GenBank/DDBJ whole genome shotgun (WGS) entry which is preliminary data.</text>
</comment>
<dbReference type="GO" id="GO:0006511">
    <property type="term" value="P:ubiquitin-dependent protein catabolic process"/>
    <property type="evidence" value="ECO:0007669"/>
    <property type="project" value="InterPro"/>
</dbReference>
<gene>
    <name evidence="2" type="ORF">L596_023570</name>
</gene>
<dbReference type="SUPFAM" id="SSF54695">
    <property type="entry name" value="POZ domain"/>
    <property type="match status" value="1"/>
</dbReference>
<reference evidence="2 3" key="2">
    <citation type="journal article" date="2019" name="G3 (Bethesda)">
        <title>Hybrid Assembly of the Genome of the Entomopathogenic Nematode Steinernema carpocapsae Identifies the X-Chromosome.</title>
        <authorList>
            <person name="Serra L."/>
            <person name="Macchietto M."/>
            <person name="Macias-Munoz A."/>
            <person name="McGill C.J."/>
            <person name="Rodriguez I.M."/>
            <person name="Rodriguez B."/>
            <person name="Murad R."/>
            <person name="Mortazavi A."/>
        </authorList>
    </citation>
    <scope>NUCLEOTIDE SEQUENCE [LARGE SCALE GENOMIC DNA]</scope>
    <source>
        <strain evidence="2 3">ALL</strain>
    </source>
</reference>
<organism evidence="2 3">
    <name type="scientific">Steinernema carpocapsae</name>
    <name type="common">Entomopathogenic nematode</name>
    <dbReference type="NCBI Taxonomy" id="34508"/>
    <lineage>
        <taxon>Eukaryota</taxon>
        <taxon>Metazoa</taxon>
        <taxon>Ecdysozoa</taxon>
        <taxon>Nematoda</taxon>
        <taxon>Chromadorea</taxon>
        <taxon>Rhabditida</taxon>
        <taxon>Tylenchina</taxon>
        <taxon>Panagrolaimomorpha</taxon>
        <taxon>Strongyloidoidea</taxon>
        <taxon>Steinernematidae</taxon>
        <taxon>Steinernema</taxon>
    </lineage>
</organism>